<gene>
    <name evidence="2" type="ordered locus">Halhy_1211</name>
</gene>
<evidence type="ECO:0000313" key="3">
    <source>
        <dbReference type="Proteomes" id="UP000008461"/>
    </source>
</evidence>
<dbReference type="EMBL" id="CP002691">
    <property type="protein sequence ID" value="AEE49108.1"/>
    <property type="molecule type" value="Genomic_DNA"/>
</dbReference>
<protein>
    <recommendedName>
        <fullName evidence="4">Gliding motility-associated C-terminal domain-containing protein</fullName>
    </recommendedName>
</protein>
<dbReference type="GO" id="GO:0030246">
    <property type="term" value="F:carbohydrate binding"/>
    <property type="evidence" value="ECO:0007669"/>
    <property type="project" value="InterPro"/>
</dbReference>
<keyword evidence="1" id="KW-0732">Signal</keyword>
<dbReference type="NCBIfam" id="TIGR04131">
    <property type="entry name" value="Bac_Flav_CTERM"/>
    <property type="match status" value="1"/>
</dbReference>
<evidence type="ECO:0000313" key="2">
    <source>
        <dbReference type="EMBL" id="AEE49108.1"/>
    </source>
</evidence>
<dbReference type="AlphaFoldDB" id="F4KTX2"/>
<dbReference type="Proteomes" id="UP000008461">
    <property type="component" value="Chromosome"/>
</dbReference>
<reference evidence="2 3" key="1">
    <citation type="journal article" date="2011" name="Stand. Genomic Sci.">
        <title>Complete genome sequence of Haliscomenobacter hydrossis type strain (O).</title>
        <authorList>
            <consortium name="US DOE Joint Genome Institute (JGI-PGF)"/>
            <person name="Daligault H."/>
            <person name="Lapidus A."/>
            <person name="Zeytun A."/>
            <person name="Nolan M."/>
            <person name="Lucas S."/>
            <person name="Del Rio T.G."/>
            <person name="Tice H."/>
            <person name="Cheng J.F."/>
            <person name="Tapia R."/>
            <person name="Han C."/>
            <person name="Goodwin L."/>
            <person name="Pitluck S."/>
            <person name="Liolios K."/>
            <person name="Pagani I."/>
            <person name="Ivanova N."/>
            <person name="Huntemann M."/>
            <person name="Mavromatis K."/>
            <person name="Mikhailova N."/>
            <person name="Pati A."/>
            <person name="Chen A."/>
            <person name="Palaniappan K."/>
            <person name="Land M."/>
            <person name="Hauser L."/>
            <person name="Brambilla E.M."/>
            <person name="Rohde M."/>
            <person name="Verbarg S."/>
            <person name="Goker M."/>
            <person name="Bristow J."/>
            <person name="Eisen J.A."/>
            <person name="Markowitz V."/>
            <person name="Hugenholtz P."/>
            <person name="Kyrpides N.C."/>
            <person name="Klenk H.P."/>
            <person name="Woyke T."/>
        </authorList>
    </citation>
    <scope>NUCLEOTIDE SEQUENCE [LARGE SCALE GENOMIC DNA]</scope>
    <source>
        <strain evidence="3">ATCC 27775 / DSM 1100 / LMG 10767 / O</strain>
    </source>
</reference>
<proteinExistence type="predicted"/>
<reference key="2">
    <citation type="submission" date="2011-04" db="EMBL/GenBank/DDBJ databases">
        <title>Complete sequence of chromosome of Haliscomenobacter hydrossis DSM 1100.</title>
        <authorList>
            <consortium name="US DOE Joint Genome Institute (JGI-PGF)"/>
            <person name="Lucas S."/>
            <person name="Han J."/>
            <person name="Lapidus A."/>
            <person name="Bruce D."/>
            <person name="Goodwin L."/>
            <person name="Pitluck S."/>
            <person name="Peters L."/>
            <person name="Kyrpides N."/>
            <person name="Mavromatis K."/>
            <person name="Ivanova N."/>
            <person name="Ovchinnikova G."/>
            <person name="Pagani I."/>
            <person name="Daligault H."/>
            <person name="Detter J.C."/>
            <person name="Han C."/>
            <person name="Land M."/>
            <person name="Hauser L."/>
            <person name="Markowitz V."/>
            <person name="Cheng J.-F."/>
            <person name="Hugenholtz P."/>
            <person name="Woyke T."/>
            <person name="Wu D."/>
            <person name="Verbarg S."/>
            <person name="Frueling A."/>
            <person name="Brambilla E."/>
            <person name="Klenk H.-P."/>
            <person name="Eisen J.A."/>
        </authorList>
    </citation>
    <scope>NUCLEOTIDE SEQUENCE</scope>
    <source>
        <strain>DSM 1100</strain>
    </source>
</reference>
<dbReference type="eggNOG" id="COG3291">
    <property type="taxonomic scope" value="Bacteria"/>
</dbReference>
<dbReference type="HOGENOM" id="CLU_342815_0_0_10"/>
<accession>F4KTX2</accession>
<dbReference type="STRING" id="760192.Halhy_1211"/>
<sequence length="826" mass="88639">MGKLYILALLVLFILLNYSAGYAQGASDSTTFILTSRKVCVGDTIDIPVRAVHFRRVAGFQFAVSWASGQFRFLSVRNSIFPSGEFDFEAPASRTRVNFAWFKSDGTSTTLADTTQIFILRLVALQPGNPATLGFVTNPRDQTAPIVAQFNQAGNNIREFTPPLIGNTITILAVPTVQATTDTITCAEPYVFLDALASDTAASYAWTGPNGFSSNLARDTAFFPGRYQVIVTSDICSSEPLDLIIGFDQTRPTVPTLSADSINCLRRQAQLRFSPVDNTLSYFWVTPLNDTIPAPISSVSTRGIYKLLVVQPRNGCLNSAEVRVNADTIAPGLRLFGRGQLDCRNQVVQLSARSNTQTLSYNWQNSSGGTIGQDSTLSINAVGTYRISLRNLNSGCVAIKDTLINADLTPPSASVTTPGKITCANTTVLLSANVGTARTRSFWLAPSLLDTLARTATATARSGGVYTFLVLDTINGCSLRLSSTVESDTVRPVSLIRVATPFSCVNTTAQLAVDALTGINYSWSGQGLIGNNNAATVQIADPGLYRVLLENPLNACTFRDSLQVGGSTDGPRIVRINLKQPPCVPGSRGSIGVDVVSGGLAPYTYALQDSTFSGQRNFSNLVPGTYQLKVQDAAGCESDTTLTILESVPIEVSISALGNEINPGDSLQLSAVLDSSNLASIAWAGTDLAPCNGCMDIQVSPTRSAVYQVLVESSNGCKSQAVFNVFVVKEDQVFAPNVFSPNGDNKNDRFYLAGKKNLKIVHFRIFDRWGNLVYEVSEGTLNDEALGWDGTYGGKVVPPGTFVWVAELETEDKAIQLYSGEAILLR</sequence>
<evidence type="ECO:0000256" key="1">
    <source>
        <dbReference type="SAM" id="SignalP"/>
    </source>
</evidence>
<dbReference type="Gene3D" id="2.60.40.680">
    <property type="match status" value="1"/>
</dbReference>
<dbReference type="SUPFAM" id="SSF49384">
    <property type="entry name" value="Carbohydrate-binding domain"/>
    <property type="match status" value="1"/>
</dbReference>
<feature type="chain" id="PRO_5003312089" description="Gliding motility-associated C-terminal domain-containing protein" evidence="1">
    <location>
        <begin position="24"/>
        <end position="826"/>
    </location>
</feature>
<organism evidence="2 3">
    <name type="scientific">Haliscomenobacter hydrossis (strain ATCC 27775 / DSM 1100 / LMG 10767 / O)</name>
    <dbReference type="NCBI Taxonomy" id="760192"/>
    <lineage>
        <taxon>Bacteria</taxon>
        <taxon>Pseudomonadati</taxon>
        <taxon>Bacteroidota</taxon>
        <taxon>Saprospiria</taxon>
        <taxon>Saprospirales</taxon>
        <taxon>Haliscomenobacteraceae</taxon>
        <taxon>Haliscomenobacter</taxon>
    </lineage>
</organism>
<evidence type="ECO:0008006" key="4">
    <source>
        <dbReference type="Google" id="ProtNLM"/>
    </source>
</evidence>
<keyword evidence="3" id="KW-1185">Reference proteome</keyword>
<dbReference type="KEGG" id="hhy:Halhy_1211"/>
<dbReference type="InterPro" id="IPR008965">
    <property type="entry name" value="CBM2/CBM3_carb-bd_dom_sf"/>
</dbReference>
<dbReference type="Pfam" id="PF13585">
    <property type="entry name" value="CHU_C"/>
    <property type="match status" value="1"/>
</dbReference>
<dbReference type="InterPro" id="IPR026341">
    <property type="entry name" value="T9SS_type_B"/>
</dbReference>
<name>F4KTX2_HALH1</name>
<dbReference type="OrthoDB" id="635358at2"/>
<dbReference type="RefSeq" id="WP_013763663.1">
    <property type="nucleotide sequence ID" value="NC_015510.1"/>
</dbReference>
<feature type="signal peptide" evidence="1">
    <location>
        <begin position="1"/>
        <end position="23"/>
    </location>
</feature>